<proteinExistence type="predicted"/>
<dbReference type="PROSITE" id="PS50082">
    <property type="entry name" value="WD_REPEATS_2"/>
    <property type="match status" value="2"/>
</dbReference>
<dbReference type="PROSITE" id="PS50294">
    <property type="entry name" value="WD_REPEATS_REGION"/>
    <property type="match status" value="2"/>
</dbReference>
<dbReference type="Gene3D" id="2.130.10.10">
    <property type="entry name" value="YVTN repeat-like/Quinoprotein amine dehydrogenase"/>
    <property type="match status" value="1"/>
</dbReference>
<dbReference type="InterPro" id="IPR019775">
    <property type="entry name" value="WD40_repeat_CS"/>
</dbReference>
<dbReference type="SMART" id="SM00320">
    <property type="entry name" value="WD40"/>
    <property type="match status" value="3"/>
</dbReference>
<dbReference type="InterPro" id="IPR015943">
    <property type="entry name" value="WD40/YVTN_repeat-like_dom_sf"/>
</dbReference>
<evidence type="ECO:0000313" key="4">
    <source>
        <dbReference type="EMBL" id="RRT51291.1"/>
    </source>
</evidence>
<dbReference type="GO" id="GO:0009640">
    <property type="term" value="P:photomorphogenesis"/>
    <property type="evidence" value="ECO:0007669"/>
    <property type="project" value="InterPro"/>
</dbReference>
<evidence type="ECO:0000256" key="3">
    <source>
        <dbReference type="PROSITE-ProRule" id="PRU00221"/>
    </source>
</evidence>
<keyword evidence="2" id="KW-0677">Repeat</keyword>
<evidence type="ECO:0000256" key="2">
    <source>
        <dbReference type="ARBA" id="ARBA00022737"/>
    </source>
</evidence>
<name>A0A426YHS4_ENSVE</name>
<dbReference type="PROSITE" id="PS00678">
    <property type="entry name" value="WD_REPEATS_1"/>
    <property type="match status" value="1"/>
</dbReference>
<sequence length="239" mass="26617">MREHEKRVWSVDFSLADPTRLASGGDDGTVKLWSINKAILFLHLLYAGSVGTIRTKANVCSIQFQPESAHSLAVGSADHKVYCFDLRNLRMPCCTLAGHTKTVSYVKYLDSSHVVSASTDNSLKLWNLPASTSGVLEAPLQTFAGHTNNKHHRPHFRSGERRRFPVRLLCLLARPVIHLAGCKLKWQHQVLGDGVAANSEARGDDLSRHNMEVHNLNSTHQHTVAVVANLPEFLRWLCD</sequence>
<comment type="caution">
    <text evidence="4">The sequence shown here is derived from an EMBL/GenBank/DDBJ whole genome shotgun (WGS) entry which is preliminary data.</text>
</comment>
<dbReference type="SUPFAM" id="SSF50978">
    <property type="entry name" value="WD40 repeat-like"/>
    <property type="match status" value="1"/>
</dbReference>
<dbReference type="InterPro" id="IPR001680">
    <property type="entry name" value="WD40_rpt"/>
</dbReference>
<gene>
    <name evidence="4" type="ORF">B296_00051203</name>
</gene>
<dbReference type="Pfam" id="PF00400">
    <property type="entry name" value="WD40"/>
    <property type="match status" value="3"/>
</dbReference>
<evidence type="ECO:0000256" key="1">
    <source>
        <dbReference type="ARBA" id="ARBA00022574"/>
    </source>
</evidence>
<organism evidence="4 5">
    <name type="scientific">Ensete ventricosum</name>
    <name type="common">Abyssinian banana</name>
    <name type="synonym">Musa ensete</name>
    <dbReference type="NCBI Taxonomy" id="4639"/>
    <lineage>
        <taxon>Eukaryota</taxon>
        <taxon>Viridiplantae</taxon>
        <taxon>Streptophyta</taxon>
        <taxon>Embryophyta</taxon>
        <taxon>Tracheophyta</taxon>
        <taxon>Spermatophyta</taxon>
        <taxon>Magnoliopsida</taxon>
        <taxon>Liliopsida</taxon>
        <taxon>Zingiberales</taxon>
        <taxon>Musaceae</taxon>
        <taxon>Ensete</taxon>
    </lineage>
</organism>
<dbReference type="PANTHER" id="PTHR44218">
    <property type="entry name" value="PROTEIN SPA1-RELATED 2"/>
    <property type="match status" value="1"/>
</dbReference>
<dbReference type="AlphaFoldDB" id="A0A426YHS4"/>
<evidence type="ECO:0000313" key="5">
    <source>
        <dbReference type="Proteomes" id="UP000287651"/>
    </source>
</evidence>
<feature type="repeat" description="WD" evidence="3">
    <location>
        <begin position="96"/>
        <end position="128"/>
    </location>
</feature>
<dbReference type="PRINTS" id="PR00320">
    <property type="entry name" value="GPROTEINBRPT"/>
</dbReference>
<feature type="repeat" description="WD" evidence="3">
    <location>
        <begin position="1"/>
        <end position="36"/>
    </location>
</feature>
<dbReference type="InterPro" id="IPR044630">
    <property type="entry name" value="SPA1/2/3/4"/>
</dbReference>
<protein>
    <submittedName>
        <fullName evidence="4">Uncharacterized protein</fullName>
    </submittedName>
</protein>
<accession>A0A426YHS4</accession>
<dbReference type="Proteomes" id="UP000287651">
    <property type="component" value="Unassembled WGS sequence"/>
</dbReference>
<keyword evidence="1 3" id="KW-0853">WD repeat</keyword>
<reference evidence="4 5" key="1">
    <citation type="journal article" date="2014" name="Agronomy (Basel)">
        <title>A Draft Genome Sequence for Ensete ventricosum, the Drought-Tolerant Tree Against Hunger.</title>
        <authorList>
            <person name="Harrison J."/>
            <person name="Moore K.A."/>
            <person name="Paszkiewicz K."/>
            <person name="Jones T."/>
            <person name="Grant M."/>
            <person name="Ambacheew D."/>
            <person name="Muzemil S."/>
            <person name="Studholme D.J."/>
        </authorList>
    </citation>
    <scope>NUCLEOTIDE SEQUENCE [LARGE SCALE GENOMIC DNA]</scope>
</reference>
<dbReference type="PANTHER" id="PTHR44218:SF1">
    <property type="entry name" value="PROTEIN SPA1-RELATED 3"/>
    <property type="match status" value="1"/>
</dbReference>
<dbReference type="EMBL" id="AMZH03012300">
    <property type="protein sequence ID" value="RRT51291.1"/>
    <property type="molecule type" value="Genomic_DNA"/>
</dbReference>
<dbReference type="InterPro" id="IPR020472">
    <property type="entry name" value="WD40_PAC1"/>
</dbReference>
<dbReference type="InterPro" id="IPR036322">
    <property type="entry name" value="WD40_repeat_dom_sf"/>
</dbReference>